<keyword evidence="2" id="KW-1185">Reference proteome</keyword>
<protein>
    <submittedName>
        <fullName evidence="1">Uncharacterized protein</fullName>
    </submittedName>
</protein>
<dbReference type="EMBL" id="WUUL01000002">
    <property type="protein sequence ID" value="MXQ52818.1"/>
    <property type="molecule type" value="Genomic_DNA"/>
</dbReference>
<dbReference type="AlphaFoldDB" id="A0A6I4VQZ6"/>
<comment type="caution">
    <text evidence="1">The sequence shown here is derived from an EMBL/GenBank/DDBJ whole genome shotgun (WGS) entry which is preliminary data.</text>
</comment>
<name>A0A6I4VQZ6_9BACL</name>
<organism evidence="1 2">
    <name type="scientific">Shimazuella alba</name>
    <dbReference type="NCBI Taxonomy" id="2690964"/>
    <lineage>
        <taxon>Bacteria</taxon>
        <taxon>Bacillati</taxon>
        <taxon>Bacillota</taxon>
        <taxon>Bacilli</taxon>
        <taxon>Bacillales</taxon>
        <taxon>Thermoactinomycetaceae</taxon>
        <taxon>Shimazuella</taxon>
    </lineage>
</organism>
<reference evidence="1 2" key="1">
    <citation type="submission" date="2019-12" db="EMBL/GenBank/DDBJ databases">
        <title>Whole-genome analyses of novel actinobacteria.</title>
        <authorList>
            <person name="Sahin N."/>
            <person name="Saygin H."/>
        </authorList>
    </citation>
    <scope>NUCLEOTIDE SEQUENCE [LARGE SCALE GENOMIC DNA]</scope>
    <source>
        <strain evidence="1 2">KC615</strain>
    </source>
</reference>
<gene>
    <name evidence="1" type="ORF">GSM42_03540</name>
</gene>
<sequence length="100" mass="11237">MRFNPRKTLYREVSFEEEITNNSCPKMKNTGATTVQLIMNVILDGLLELVSLVTVQFKLFYPVSNSSVNGIIGSGRLCHISVLWKIKAELLTNLSYQTLG</sequence>
<evidence type="ECO:0000313" key="1">
    <source>
        <dbReference type="EMBL" id="MXQ52818.1"/>
    </source>
</evidence>
<dbReference type="Proteomes" id="UP000430692">
    <property type="component" value="Unassembled WGS sequence"/>
</dbReference>
<dbReference type="RefSeq" id="WP_160800099.1">
    <property type="nucleotide sequence ID" value="NZ_WUUL01000002.1"/>
</dbReference>
<accession>A0A6I4VQZ6</accession>
<evidence type="ECO:0000313" key="2">
    <source>
        <dbReference type="Proteomes" id="UP000430692"/>
    </source>
</evidence>
<proteinExistence type="predicted"/>